<organism evidence="1 2">
    <name type="scientific">Candidatus Yanofskybacteria bacterium RIFCSPHIGHO2_01_FULL_41_53</name>
    <dbReference type="NCBI Taxonomy" id="1802663"/>
    <lineage>
        <taxon>Bacteria</taxon>
        <taxon>Candidatus Yanofskyibacteriota</taxon>
    </lineage>
</organism>
<evidence type="ECO:0000313" key="1">
    <source>
        <dbReference type="EMBL" id="OGN01368.1"/>
    </source>
</evidence>
<dbReference type="Proteomes" id="UP000177117">
    <property type="component" value="Unassembled WGS sequence"/>
</dbReference>
<proteinExistence type="predicted"/>
<accession>A0A1F8EL95</accession>
<name>A0A1F8EL95_9BACT</name>
<dbReference type="AlphaFoldDB" id="A0A1F8EL95"/>
<comment type="caution">
    <text evidence="1">The sequence shown here is derived from an EMBL/GenBank/DDBJ whole genome shotgun (WGS) entry which is preliminary data.</text>
</comment>
<reference evidence="1 2" key="1">
    <citation type="journal article" date="2016" name="Nat. Commun.">
        <title>Thousands of microbial genomes shed light on interconnected biogeochemical processes in an aquifer system.</title>
        <authorList>
            <person name="Anantharaman K."/>
            <person name="Brown C.T."/>
            <person name="Hug L.A."/>
            <person name="Sharon I."/>
            <person name="Castelle C.J."/>
            <person name="Probst A.J."/>
            <person name="Thomas B.C."/>
            <person name="Singh A."/>
            <person name="Wilkins M.J."/>
            <person name="Karaoz U."/>
            <person name="Brodie E.L."/>
            <person name="Williams K.H."/>
            <person name="Hubbard S.S."/>
            <person name="Banfield J.F."/>
        </authorList>
    </citation>
    <scope>NUCLEOTIDE SEQUENCE [LARGE SCALE GENOMIC DNA]</scope>
</reference>
<dbReference type="EMBL" id="MGJD01000006">
    <property type="protein sequence ID" value="OGN01368.1"/>
    <property type="molecule type" value="Genomic_DNA"/>
</dbReference>
<protein>
    <submittedName>
        <fullName evidence="1">Uncharacterized protein</fullName>
    </submittedName>
</protein>
<gene>
    <name evidence="1" type="ORF">A2650_00595</name>
</gene>
<evidence type="ECO:0000313" key="2">
    <source>
        <dbReference type="Proteomes" id="UP000177117"/>
    </source>
</evidence>
<sequence length="169" mass="19299">MKTPWLIQRCELGNGKLKYDYMGSTEFEVGDQSKSLKRIFAQGIETGVTTINVESAQTTLSAGGGMTSQSTYRQFADVRVYMVAGKGFNFADYQTYLQQLADHKLRLQEGTYFDYRVKAQVGNKPELRSFSLTNAWFDFQNDVLWTLTEDDQKNLLSVLEDIKQTWASK</sequence>